<dbReference type="RefSeq" id="WP_255842411.1">
    <property type="nucleotide sequence ID" value="NZ_CP094358.1"/>
</dbReference>
<dbReference type="InterPro" id="IPR016032">
    <property type="entry name" value="Sig_transdc_resp-reg_C-effctor"/>
</dbReference>
<feature type="transmembrane region" description="Helical" evidence="1">
    <location>
        <begin position="7"/>
        <end position="27"/>
    </location>
</feature>
<dbReference type="Gene3D" id="2.60.40.10">
    <property type="entry name" value="Immunoglobulins"/>
    <property type="match status" value="1"/>
</dbReference>
<dbReference type="GO" id="GO:0003677">
    <property type="term" value="F:DNA binding"/>
    <property type="evidence" value="ECO:0007669"/>
    <property type="project" value="InterPro"/>
</dbReference>
<dbReference type="KEGG" id="fbm:MQE35_15530"/>
<keyword evidence="4" id="KW-1185">Reference proteome</keyword>
<dbReference type="Gene3D" id="1.10.10.10">
    <property type="entry name" value="Winged helix-like DNA-binding domain superfamily/Winged helix DNA-binding domain"/>
    <property type="match status" value="1"/>
</dbReference>
<dbReference type="Gene3D" id="2.130.10.10">
    <property type="entry name" value="YVTN repeat-like/Quinoprotein amine dehydrogenase"/>
    <property type="match status" value="1"/>
</dbReference>
<dbReference type="InterPro" id="IPR000792">
    <property type="entry name" value="Tscrpt_reg_LuxR_C"/>
</dbReference>
<dbReference type="InterPro" id="IPR036388">
    <property type="entry name" value="WH-like_DNA-bd_sf"/>
</dbReference>
<name>A0A9E7D1I6_9FLAO</name>
<dbReference type="Pfam" id="PF00196">
    <property type="entry name" value="GerE"/>
    <property type="match status" value="1"/>
</dbReference>
<gene>
    <name evidence="3" type="ORF">MQE35_15530</name>
</gene>
<sequence>MLKYSGYNSYLLKFIFLYLFVSIRAGYSQKLPPVHNFSIKDYKAGNQNWGITESDGYLYVANNEGLLEFDGLAWRLYTLPNKTIIRSVVVHDSKIYTGSYEEFGYWEKSDTGELVYTSLVPTLEDNEIETEAIWGIFPLEDRVIFKSFAKIYIYKNNKTITLNPKATLNVGVLMNNTFYVSMSGKGIFTLKGESFELVKGTDKFKNYKIRAILPYGEDELMIGTSLNGCFVFKEGEFKKWEHPVNEILKEHQLNTISYNKGSKLFFGTIKNGLYVVDEEDGSYYNLNIDNGLQNNTILASTISKDNLLWLALDNGVSATPINYPAYYLNPSKQNIGAVYDVVSLNNKTYLATNTGIYKIDERGINFIKGSQGHTWDLFVCDDEVICGHNLATYSIQNDRLTTISHRNGGYTFIPVPTVANTFIQGNYGGISIFTKKGRIWTSLRIRDINFPVKQIVFEQPHIIWLAHAYKGVYRVQLSADYLTVKSIEAYHNNTLLNPYDIRLYKIENDIAFFSKGQWFVFNSIEKKIEPFVSLNNILGPYNSAFPISDTNKSPYVFKDKDDNIFLRNKLQDSTSQVFIPNRYYNNLLVNKYEKAIVINDSLTYILLYNNVLAINQKKINKQLNVHPPRIERVFVNKTPQSIKGDFSLKSKDTLSVEVSIPFLSNNSIVYKLSQDASKTWKPSNGKMEFYNLPYRNIEMQLKTLTASSNSSNNDTKLSFYVKPPWYMGFYGVLAFICVLLITLYIISTINNYVLIKHKKYLDDQFLHEQELLRKEEALNHEKKLNEFQKKQHVRELNAKTKELANTAMAMTKKNELLLSLKNDLLFFKNEVISKHEFNKLIKTLDKNIDNVKDWEVFESNFNQIHESFFKTLLEKHPDVLTPKDLRLCAYLKLNLSTKEISPLMSISPRGVEIHRYRLRKKLNLSTNQNLNEYLMNIS</sequence>
<keyword evidence="1" id="KW-0812">Transmembrane</keyword>
<evidence type="ECO:0000259" key="2">
    <source>
        <dbReference type="SMART" id="SM00421"/>
    </source>
</evidence>
<organism evidence="3 4">
    <name type="scientific">Abyssalbus ytuae</name>
    <dbReference type="NCBI Taxonomy" id="2926907"/>
    <lineage>
        <taxon>Bacteria</taxon>
        <taxon>Pseudomonadati</taxon>
        <taxon>Bacteroidota</taxon>
        <taxon>Flavobacteriia</taxon>
        <taxon>Flavobacteriales</taxon>
        <taxon>Flavobacteriaceae</taxon>
        <taxon>Abyssalbus</taxon>
    </lineage>
</organism>
<dbReference type="GO" id="GO:0006355">
    <property type="term" value="P:regulation of DNA-templated transcription"/>
    <property type="evidence" value="ECO:0007669"/>
    <property type="project" value="InterPro"/>
</dbReference>
<feature type="domain" description="HTH luxR-type" evidence="2">
    <location>
        <begin position="877"/>
        <end position="934"/>
    </location>
</feature>
<keyword evidence="1" id="KW-1133">Transmembrane helix</keyword>
<protein>
    <submittedName>
        <fullName evidence="3">LuxR C-terminal-related transcriptional regulator</fullName>
    </submittedName>
</protein>
<keyword evidence="1" id="KW-0472">Membrane</keyword>
<evidence type="ECO:0000256" key="1">
    <source>
        <dbReference type="SAM" id="Phobius"/>
    </source>
</evidence>
<proteinExistence type="predicted"/>
<dbReference type="Proteomes" id="UP000831290">
    <property type="component" value="Chromosome"/>
</dbReference>
<dbReference type="SMART" id="SM00421">
    <property type="entry name" value="HTH_LUXR"/>
    <property type="match status" value="1"/>
</dbReference>
<accession>A0A9E7D1I6</accession>
<evidence type="ECO:0000313" key="3">
    <source>
        <dbReference type="EMBL" id="UOB17138.1"/>
    </source>
</evidence>
<dbReference type="AlphaFoldDB" id="A0A9E7D1I6"/>
<dbReference type="InterPro" id="IPR015943">
    <property type="entry name" value="WD40/YVTN_repeat-like_dom_sf"/>
</dbReference>
<dbReference type="InterPro" id="IPR013783">
    <property type="entry name" value="Ig-like_fold"/>
</dbReference>
<evidence type="ECO:0000313" key="4">
    <source>
        <dbReference type="Proteomes" id="UP000831290"/>
    </source>
</evidence>
<dbReference type="SUPFAM" id="SSF46894">
    <property type="entry name" value="C-terminal effector domain of the bipartite response regulators"/>
    <property type="match status" value="1"/>
</dbReference>
<feature type="transmembrane region" description="Helical" evidence="1">
    <location>
        <begin position="725"/>
        <end position="746"/>
    </location>
</feature>
<reference evidence="3" key="1">
    <citation type="submission" date="2022-03" db="EMBL/GenBank/DDBJ databases">
        <title>Description of Abyssus ytuae gen. nov., sp. nov., a novel member of the family Flavobacteriaceae isolated from the sediment of Mariana Trench.</title>
        <authorList>
            <person name="Zhang J."/>
            <person name="Xu X."/>
        </authorList>
    </citation>
    <scope>NUCLEOTIDE SEQUENCE</scope>
    <source>
        <strain evidence="3">MT3330</strain>
    </source>
</reference>
<dbReference type="EMBL" id="CP094358">
    <property type="protein sequence ID" value="UOB17138.1"/>
    <property type="molecule type" value="Genomic_DNA"/>
</dbReference>